<dbReference type="Gene3D" id="3.30.565.10">
    <property type="entry name" value="Histidine kinase-like ATPase, C-terminal domain"/>
    <property type="match status" value="1"/>
</dbReference>
<dbReference type="GO" id="GO:0016301">
    <property type="term" value="F:kinase activity"/>
    <property type="evidence" value="ECO:0007669"/>
    <property type="project" value="UniProtKB-KW"/>
</dbReference>
<dbReference type="InterPro" id="IPR003594">
    <property type="entry name" value="HATPase_dom"/>
</dbReference>
<dbReference type="SUPFAM" id="SSF55874">
    <property type="entry name" value="ATPase domain of HSP90 chaperone/DNA topoisomerase II/histidine kinase"/>
    <property type="match status" value="1"/>
</dbReference>
<feature type="transmembrane region" description="Helical" evidence="6">
    <location>
        <begin position="174"/>
        <end position="194"/>
    </location>
</feature>
<reference evidence="8" key="1">
    <citation type="journal article" date="2022" name="Cell">
        <title>Design, construction, and in vivo augmentation of a complex gut microbiome.</title>
        <authorList>
            <person name="Cheng A.G."/>
            <person name="Ho P.Y."/>
            <person name="Aranda-Diaz A."/>
            <person name="Jain S."/>
            <person name="Yu F.B."/>
            <person name="Meng X."/>
            <person name="Wang M."/>
            <person name="Iakiviak M."/>
            <person name="Nagashima K."/>
            <person name="Zhao A."/>
            <person name="Murugkar P."/>
            <person name="Patil A."/>
            <person name="Atabakhsh K."/>
            <person name="Weakley A."/>
            <person name="Yan J."/>
            <person name="Brumbaugh A.R."/>
            <person name="Higginbottom S."/>
            <person name="Dimas A."/>
            <person name="Shiver A.L."/>
            <person name="Deutschbauer A."/>
            <person name="Neff N."/>
            <person name="Sonnenburg J.L."/>
            <person name="Huang K.C."/>
            <person name="Fischbach M.A."/>
        </authorList>
    </citation>
    <scope>NUCLEOTIDE SEQUENCE</scope>
    <source>
        <strain evidence="8">DSM 19829</strain>
    </source>
</reference>
<keyword evidence="6" id="KW-1133">Transmembrane helix</keyword>
<feature type="transmembrane region" description="Helical" evidence="6">
    <location>
        <begin position="23"/>
        <end position="43"/>
    </location>
</feature>
<feature type="domain" description="Histidine kinase" evidence="7">
    <location>
        <begin position="249"/>
        <end position="455"/>
    </location>
</feature>
<dbReference type="RefSeq" id="WP_028528019.1">
    <property type="nucleotide sequence ID" value="NZ_CABLBR010000006.1"/>
</dbReference>
<evidence type="ECO:0000256" key="3">
    <source>
        <dbReference type="ARBA" id="ARBA00022679"/>
    </source>
</evidence>
<feature type="transmembrane region" description="Helical" evidence="6">
    <location>
        <begin position="206"/>
        <end position="224"/>
    </location>
</feature>
<gene>
    <name evidence="8" type="ORF">NQ502_18960</name>
</gene>
<dbReference type="PANTHER" id="PTHR43047">
    <property type="entry name" value="TWO-COMPONENT HISTIDINE PROTEIN KINASE"/>
    <property type="match status" value="1"/>
</dbReference>
<dbReference type="InterPro" id="IPR036890">
    <property type="entry name" value="HATPase_C_sf"/>
</dbReference>
<keyword evidence="3" id="KW-0808">Transferase</keyword>
<dbReference type="PRINTS" id="PR00344">
    <property type="entry name" value="BCTRLSENSOR"/>
</dbReference>
<feature type="transmembrane region" description="Helical" evidence="6">
    <location>
        <begin position="63"/>
        <end position="89"/>
    </location>
</feature>
<dbReference type="PANTHER" id="PTHR43047:SF72">
    <property type="entry name" value="OSMOSENSING HISTIDINE PROTEIN KINASE SLN1"/>
    <property type="match status" value="1"/>
</dbReference>
<keyword evidence="6" id="KW-0472">Membrane</keyword>
<dbReference type="Proteomes" id="UP001060164">
    <property type="component" value="Chromosome"/>
</dbReference>
<keyword evidence="9" id="KW-1185">Reference proteome</keyword>
<evidence type="ECO:0000256" key="5">
    <source>
        <dbReference type="ARBA" id="ARBA00023012"/>
    </source>
</evidence>
<dbReference type="SMART" id="SM00387">
    <property type="entry name" value="HATPase_c"/>
    <property type="match status" value="1"/>
</dbReference>
<feature type="transmembrane region" description="Helical" evidence="6">
    <location>
        <begin position="101"/>
        <end position="120"/>
    </location>
</feature>
<protein>
    <recommendedName>
        <fullName evidence="2">histidine kinase</fullName>
        <ecNumber evidence="2">2.7.13.3</ecNumber>
    </recommendedName>
</protein>
<dbReference type="PROSITE" id="PS50109">
    <property type="entry name" value="HIS_KIN"/>
    <property type="match status" value="1"/>
</dbReference>
<name>A0ABY5VFS6_9FIRM</name>
<evidence type="ECO:0000256" key="1">
    <source>
        <dbReference type="ARBA" id="ARBA00000085"/>
    </source>
</evidence>
<dbReference type="InterPro" id="IPR004358">
    <property type="entry name" value="Sig_transdc_His_kin-like_C"/>
</dbReference>
<evidence type="ECO:0000256" key="2">
    <source>
        <dbReference type="ARBA" id="ARBA00012438"/>
    </source>
</evidence>
<evidence type="ECO:0000313" key="9">
    <source>
        <dbReference type="Proteomes" id="UP001060164"/>
    </source>
</evidence>
<dbReference type="CDD" id="cd00075">
    <property type="entry name" value="HATPase"/>
    <property type="match status" value="1"/>
</dbReference>
<comment type="catalytic activity">
    <reaction evidence="1">
        <text>ATP + protein L-histidine = ADP + protein N-phospho-L-histidine.</text>
        <dbReference type="EC" id="2.7.13.3"/>
    </reaction>
</comment>
<evidence type="ECO:0000256" key="4">
    <source>
        <dbReference type="ARBA" id="ARBA00022777"/>
    </source>
</evidence>
<proteinExistence type="predicted"/>
<keyword evidence="4 8" id="KW-0418">Kinase</keyword>
<sequence>MFFTIVLWGVSAAVFFSGRKNKVNVWCAMCFLITSIGTLKEFFMDSVVPHLLKLHPAVSESFYTGINSCLTAVLYLGTPYCFIMLAMYFSETDKTHPKLFHAVRIMTGLIVVILTIRYAPVHYKYYQLQRRDFWYCMSAFNLGYGMFGSLLMIRSIRSEETDTVRRRKKLRMEVLIPPYYWWLCTIFIIHSLNFTKYMKVWKANRYLSLAVLVYYLLIIYREGIMGFRFRLVREPWNMDVDSVDRNTHYINHMIKNQASKIEWCVDILQQKVPAENQRELDIIRGASHQLLMFTSKTQEFLKTTVRASDRIRMSALIEKSLSRCEPDLKNIVISVSVDPDVILCCDSFGMEETFYNLFLNACEAMPEGGTITVAGGYRRLQWSYAVSVTDTGKGIPENRIPQIFTPFYTTKKEGVNYGLGLSFCRSILQAHNGKITVRSTLSSGTTFTLWFPLSRIRKNS</sequence>
<evidence type="ECO:0000313" key="8">
    <source>
        <dbReference type="EMBL" id="UWP59410.1"/>
    </source>
</evidence>
<feature type="transmembrane region" description="Helical" evidence="6">
    <location>
        <begin position="132"/>
        <end position="153"/>
    </location>
</feature>
<dbReference type="EC" id="2.7.13.3" evidence="2"/>
<evidence type="ECO:0000256" key="6">
    <source>
        <dbReference type="SAM" id="Phobius"/>
    </source>
</evidence>
<accession>A0ABY5VFS6</accession>
<keyword evidence="5" id="KW-0902">Two-component regulatory system</keyword>
<dbReference type="Pfam" id="PF02518">
    <property type="entry name" value="HATPase_c"/>
    <property type="match status" value="1"/>
</dbReference>
<dbReference type="InterPro" id="IPR005467">
    <property type="entry name" value="His_kinase_dom"/>
</dbReference>
<dbReference type="EMBL" id="CP102290">
    <property type="protein sequence ID" value="UWP59410.1"/>
    <property type="molecule type" value="Genomic_DNA"/>
</dbReference>
<evidence type="ECO:0000259" key="7">
    <source>
        <dbReference type="PROSITE" id="PS50109"/>
    </source>
</evidence>
<organism evidence="8 9">
    <name type="scientific">Ruminococcus gauvreauii</name>
    <dbReference type="NCBI Taxonomy" id="438033"/>
    <lineage>
        <taxon>Bacteria</taxon>
        <taxon>Bacillati</taxon>
        <taxon>Bacillota</taxon>
        <taxon>Clostridia</taxon>
        <taxon>Eubacteriales</taxon>
        <taxon>Oscillospiraceae</taxon>
        <taxon>Ruminococcus</taxon>
    </lineage>
</organism>
<keyword evidence="6" id="KW-0812">Transmembrane</keyword>